<proteinExistence type="predicted"/>
<dbReference type="Proteomes" id="UP001056120">
    <property type="component" value="Linkage Group LG14"/>
</dbReference>
<dbReference type="EMBL" id="CM042031">
    <property type="protein sequence ID" value="KAI3784511.1"/>
    <property type="molecule type" value="Genomic_DNA"/>
</dbReference>
<reference evidence="2" key="1">
    <citation type="journal article" date="2022" name="Mol. Ecol. Resour.">
        <title>The genomes of chicory, endive, great burdock and yacon provide insights into Asteraceae palaeo-polyploidization history and plant inulin production.</title>
        <authorList>
            <person name="Fan W."/>
            <person name="Wang S."/>
            <person name="Wang H."/>
            <person name="Wang A."/>
            <person name="Jiang F."/>
            <person name="Liu H."/>
            <person name="Zhao H."/>
            <person name="Xu D."/>
            <person name="Zhang Y."/>
        </authorList>
    </citation>
    <scope>NUCLEOTIDE SEQUENCE [LARGE SCALE GENOMIC DNA]</scope>
    <source>
        <strain evidence="2">cv. Yunnan</strain>
    </source>
</reference>
<evidence type="ECO:0000313" key="1">
    <source>
        <dbReference type="EMBL" id="KAI3784511.1"/>
    </source>
</evidence>
<reference evidence="1 2" key="2">
    <citation type="journal article" date="2022" name="Mol. Ecol. Resour.">
        <title>The genomes of chicory, endive, great burdock and yacon provide insights into Asteraceae paleo-polyploidization history and plant inulin production.</title>
        <authorList>
            <person name="Fan W."/>
            <person name="Wang S."/>
            <person name="Wang H."/>
            <person name="Wang A."/>
            <person name="Jiang F."/>
            <person name="Liu H."/>
            <person name="Zhao H."/>
            <person name="Xu D."/>
            <person name="Zhang Y."/>
        </authorList>
    </citation>
    <scope>NUCLEOTIDE SEQUENCE [LARGE SCALE GENOMIC DNA]</scope>
    <source>
        <strain evidence="2">cv. Yunnan</strain>
        <tissue evidence="1">Leaves</tissue>
    </source>
</reference>
<protein>
    <submittedName>
        <fullName evidence="1">Uncharacterized protein</fullName>
    </submittedName>
</protein>
<accession>A0ACB9GND0</accession>
<comment type="caution">
    <text evidence="1">The sequence shown here is derived from an EMBL/GenBank/DDBJ whole genome shotgun (WGS) entry which is preliminary data.</text>
</comment>
<gene>
    <name evidence="1" type="ORF">L1987_43610</name>
</gene>
<sequence>MVALGMSRSWDKKGYRPSYRHVRDGGGDGNPKSGLNPPLVIDLSDEPKARRRRIKTLANKEAETHHDQESGDGSGKGKQIMKTMTDVDLGNKVSEGVGEKQKVTWLELH</sequence>
<organism evidence="1 2">
    <name type="scientific">Smallanthus sonchifolius</name>
    <dbReference type="NCBI Taxonomy" id="185202"/>
    <lineage>
        <taxon>Eukaryota</taxon>
        <taxon>Viridiplantae</taxon>
        <taxon>Streptophyta</taxon>
        <taxon>Embryophyta</taxon>
        <taxon>Tracheophyta</taxon>
        <taxon>Spermatophyta</taxon>
        <taxon>Magnoliopsida</taxon>
        <taxon>eudicotyledons</taxon>
        <taxon>Gunneridae</taxon>
        <taxon>Pentapetalae</taxon>
        <taxon>asterids</taxon>
        <taxon>campanulids</taxon>
        <taxon>Asterales</taxon>
        <taxon>Asteraceae</taxon>
        <taxon>Asteroideae</taxon>
        <taxon>Heliantheae alliance</taxon>
        <taxon>Millerieae</taxon>
        <taxon>Smallanthus</taxon>
    </lineage>
</organism>
<keyword evidence="2" id="KW-1185">Reference proteome</keyword>
<name>A0ACB9GND0_9ASTR</name>
<evidence type="ECO:0000313" key="2">
    <source>
        <dbReference type="Proteomes" id="UP001056120"/>
    </source>
</evidence>